<comment type="caution">
    <text evidence="2">The sequence shown here is derived from an EMBL/GenBank/DDBJ whole genome shotgun (WGS) entry which is preliminary data.</text>
</comment>
<feature type="region of interest" description="Disordered" evidence="1">
    <location>
        <begin position="1"/>
        <end position="52"/>
    </location>
</feature>
<proteinExistence type="predicted"/>
<dbReference type="EMBL" id="LAQU01000011">
    <property type="protein sequence ID" value="KKB63286.1"/>
    <property type="molecule type" value="Genomic_DNA"/>
</dbReference>
<reference evidence="2 3" key="1">
    <citation type="submission" date="2015-03" db="EMBL/GenBank/DDBJ databases">
        <title>Draft Genome Sequence of Burkholderia andropogonis type strain ICMP2807, isolated from Sorghum bicolor.</title>
        <authorList>
            <person name="Lopes-Santos L."/>
            <person name="Castro D.B."/>
            <person name="Ottoboni L.M."/>
            <person name="Park D."/>
            <person name="Weirc B.S."/>
            <person name="Destefano S.A."/>
        </authorList>
    </citation>
    <scope>NUCLEOTIDE SEQUENCE [LARGE SCALE GENOMIC DNA]</scope>
    <source>
        <strain evidence="2 3">ICMP2807</strain>
    </source>
</reference>
<keyword evidence="3" id="KW-1185">Reference proteome</keyword>
<feature type="compositionally biased region" description="Basic and acidic residues" evidence="1">
    <location>
        <begin position="33"/>
        <end position="47"/>
    </location>
</feature>
<evidence type="ECO:0000313" key="3">
    <source>
        <dbReference type="Proteomes" id="UP000033618"/>
    </source>
</evidence>
<evidence type="ECO:0000256" key="1">
    <source>
        <dbReference type="SAM" id="MobiDB-lite"/>
    </source>
</evidence>
<evidence type="ECO:0008006" key="4">
    <source>
        <dbReference type="Google" id="ProtNLM"/>
    </source>
</evidence>
<sequence length="1052" mass="113552">MIPSDLASTSRAHESISAEESDKETTPNPARNNHVEPTRPEISRRNDGFWSNMKRALAPRPVTTTSTIFGSYTQARPTTARAKVGVPQDKRHRPNLDATAPAAVEKHTKKVAQTLAGTRKTASVPQTIAAHGGVDAFPMERLNLQGLEGLDHQAPDIVQALRERLEPPGNADETARMVSAAKQELVLHRLHQAFGTNTEAARAAITQLDAAGALLDIRGEGFELARRLTSSSLGHETLRTLCGEAATDSDPVSHAVRNDATKLALRASNALIDALPAGHPVPDNMAAMVQLALSALPEHERPAGTTGTPEPLTMQSDVSVPAKALLAAVQLAADPSANPEAHLKSAYLAWRCGFKHEGPGTPLAHTQHRLFKLSRYAKRASQPGTLATLRRMFGFNKSPMSALAFGVAGASLRQPEDDLQKADVIWQLGAALERSAATPRTGPLAPQITNAVRAATLQVWYERVAKKGWRDTTAVPKRMRQTIASRAAAMLNISETEIKLSQAYAMLKTSNGARLTTATLENWIEQLEATQPEEAELATRLKGALQQLVTLEKNGEMPLDTATPQTVLDNFKRVITEPRMTYDVRLSDGGQFGVNTSIVEALKLPVVSKVPLALVGPDAKLIHGRHAMINAGSSANHGQLFVGSDRRWAAHLGVSGAAGANLLHSNLQMTGTVQLLPGVLDISQPKGVMVRARLQPTGTPPAGQQPAGEPDPWRKKLVDVIDAATASGPNKQLPRDAGAMWDAVAHAFYKDPDVSFNWMDSKAQSVSSSVNLTTAARYEHHNYKIGPYAQIGVSKTWATRVRRREEGPLKADFATRSSALQVPVSAGLIAAAPPQGNFSDENGHVKSVVLPSVGIVGVGTTVFQSETGSTWRIAEEDGHIDASLSYRDTTFTNVGQFKRYVDSQRTAWDRAYREQPTGAAQPEPIDEYLARVDHDATRGNQLYAERVWLRPDAAAKINALRELRDAIVPPGHAPDATQRAGIDARNAQIATLLSAEESWDKRFLYSLETNGTSRALGPGFMATVQRITEVSHPRQLTVLRVERPVSPPTDDA</sequence>
<organism evidence="2 3">
    <name type="scientific">Robbsia andropogonis</name>
    <dbReference type="NCBI Taxonomy" id="28092"/>
    <lineage>
        <taxon>Bacteria</taxon>
        <taxon>Pseudomonadati</taxon>
        <taxon>Pseudomonadota</taxon>
        <taxon>Betaproteobacteria</taxon>
        <taxon>Burkholderiales</taxon>
        <taxon>Burkholderiaceae</taxon>
        <taxon>Robbsia</taxon>
    </lineage>
</organism>
<evidence type="ECO:0000313" key="2">
    <source>
        <dbReference type="EMBL" id="KKB63286.1"/>
    </source>
</evidence>
<protein>
    <recommendedName>
        <fullName evidence="4">Type III effector protein</fullName>
    </recommendedName>
</protein>
<feature type="compositionally biased region" description="Polar residues" evidence="1">
    <location>
        <begin position="1"/>
        <end position="10"/>
    </location>
</feature>
<name>A0A0F5JZH3_9BURK</name>
<dbReference type="AlphaFoldDB" id="A0A0F5JZH3"/>
<accession>A0A0F5JZH3</accession>
<dbReference type="RefSeq" id="WP_046152996.1">
    <property type="nucleotide sequence ID" value="NZ_JBNPXD010000006.1"/>
</dbReference>
<dbReference type="PATRIC" id="fig|28092.6.peg.2895"/>
<dbReference type="Proteomes" id="UP000033618">
    <property type="component" value="Unassembled WGS sequence"/>
</dbReference>
<gene>
    <name evidence="2" type="ORF">WM40_12320</name>
</gene>